<dbReference type="AlphaFoldDB" id="A0A448XI85"/>
<evidence type="ECO:0000256" key="1">
    <source>
        <dbReference type="SAM" id="MobiDB-lite"/>
    </source>
</evidence>
<feature type="region of interest" description="Disordered" evidence="1">
    <location>
        <begin position="1"/>
        <end position="30"/>
    </location>
</feature>
<evidence type="ECO:0000313" key="3">
    <source>
        <dbReference type="Proteomes" id="UP000784294"/>
    </source>
</evidence>
<name>A0A448XI85_9PLAT</name>
<evidence type="ECO:0000313" key="2">
    <source>
        <dbReference type="EMBL" id="VEL37239.1"/>
    </source>
</evidence>
<gene>
    <name evidence="2" type="ORF">PXEA_LOCUS30679</name>
</gene>
<dbReference type="Proteomes" id="UP000784294">
    <property type="component" value="Unassembled WGS sequence"/>
</dbReference>
<comment type="caution">
    <text evidence="2">The sequence shown here is derived from an EMBL/GenBank/DDBJ whole genome shotgun (WGS) entry which is preliminary data.</text>
</comment>
<organism evidence="2 3">
    <name type="scientific">Protopolystoma xenopodis</name>
    <dbReference type="NCBI Taxonomy" id="117903"/>
    <lineage>
        <taxon>Eukaryota</taxon>
        <taxon>Metazoa</taxon>
        <taxon>Spiralia</taxon>
        <taxon>Lophotrochozoa</taxon>
        <taxon>Platyhelminthes</taxon>
        <taxon>Monogenea</taxon>
        <taxon>Polyopisthocotylea</taxon>
        <taxon>Polystomatidea</taxon>
        <taxon>Polystomatidae</taxon>
        <taxon>Protopolystoma</taxon>
    </lineage>
</organism>
<keyword evidence="3" id="KW-1185">Reference proteome</keyword>
<proteinExistence type="predicted"/>
<accession>A0A448XI85</accession>
<reference evidence="2" key="1">
    <citation type="submission" date="2018-11" db="EMBL/GenBank/DDBJ databases">
        <authorList>
            <consortium name="Pathogen Informatics"/>
        </authorList>
    </citation>
    <scope>NUCLEOTIDE SEQUENCE</scope>
</reference>
<sequence>MTSLKLPTQARPDASDSQDDHRKNSSHNSVTTHLLESNLIIGRVLIRGICPFHSYPLEGKTTEHDCLYPSARLPSSEFLIDRTIRPISRHVRDFLTQQSEVKLPEWAILLPIFSVCASASASLELDPLQ</sequence>
<dbReference type="EMBL" id="CAAALY010254396">
    <property type="protein sequence ID" value="VEL37239.1"/>
    <property type="molecule type" value="Genomic_DNA"/>
</dbReference>
<protein>
    <submittedName>
        <fullName evidence="2">Uncharacterized protein</fullName>
    </submittedName>
</protein>